<dbReference type="EMBL" id="BK032557">
    <property type="protein sequence ID" value="DAF47693.1"/>
    <property type="molecule type" value="Genomic_DNA"/>
</dbReference>
<reference evidence="1" key="1">
    <citation type="journal article" date="2021" name="Proc. Natl. Acad. Sci. U.S.A.">
        <title>A Catalog of Tens of Thousands of Viruses from Human Metagenomes Reveals Hidden Associations with Chronic Diseases.</title>
        <authorList>
            <person name="Tisza M.J."/>
            <person name="Buck C.B."/>
        </authorList>
    </citation>
    <scope>NUCLEOTIDE SEQUENCE</scope>
    <source>
        <strain evidence="1">CtByu2</strain>
    </source>
</reference>
<name>A0A8S5S9N5_9CAUD</name>
<accession>A0A8S5S9N5</accession>
<proteinExistence type="predicted"/>
<protein>
    <submittedName>
        <fullName evidence="1">Uncharacterized protein</fullName>
    </submittedName>
</protein>
<organism evidence="1">
    <name type="scientific">Myoviridae sp. ctByu2</name>
    <dbReference type="NCBI Taxonomy" id="2827668"/>
    <lineage>
        <taxon>Viruses</taxon>
        <taxon>Duplodnaviria</taxon>
        <taxon>Heunggongvirae</taxon>
        <taxon>Uroviricota</taxon>
        <taxon>Caudoviricetes</taxon>
    </lineage>
</organism>
<evidence type="ECO:0000313" key="1">
    <source>
        <dbReference type="EMBL" id="DAF47693.1"/>
    </source>
</evidence>
<sequence length="159" mass="18005">MKNVLRLKILGFILLCCAQISAQNKVSLLPAEMVKHIGVSDRPSFEELIGAPSDSIPERNTFVYHVVNTYDNLPTSVHVVYNVHTGKLGSVRFGSRKHLGYWMDFSLLPGFVAKRDQTISGNPEHRVTLRRGKFLCILDNIEYDYSGVSYMTVIYSRKP</sequence>